<keyword evidence="3" id="KW-1185">Reference proteome</keyword>
<dbReference type="RefSeq" id="WP_135077299.1">
    <property type="nucleotide sequence ID" value="NZ_CP038267.1"/>
</dbReference>
<dbReference type="SUPFAM" id="SSF140453">
    <property type="entry name" value="EsxAB dimer-like"/>
    <property type="match status" value="1"/>
</dbReference>
<organism evidence="2 3">
    <name type="scientific">Nocardioides euryhalodurans</name>
    <dbReference type="NCBI Taxonomy" id="2518370"/>
    <lineage>
        <taxon>Bacteria</taxon>
        <taxon>Bacillati</taxon>
        <taxon>Actinomycetota</taxon>
        <taxon>Actinomycetes</taxon>
        <taxon>Propionibacteriales</taxon>
        <taxon>Nocardioidaceae</taxon>
        <taxon>Nocardioides</taxon>
    </lineage>
</organism>
<proteinExistence type="inferred from homology"/>
<dbReference type="Pfam" id="PF06013">
    <property type="entry name" value="WXG100"/>
    <property type="match status" value="1"/>
</dbReference>
<accession>A0A4P7GKQ9</accession>
<evidence type="ECO:0000256" key="1">
    <source>
        <dbReference type="RuleBase" id="RU362001"/>
    </source>
</evidence>
<dbReference type="NCBIfam" id="TIGR03930">
    <property type="entry name" value="WXG100_ESAT6"/>
    <property type="match status" value="1"/>
</dbReference>
<gene>
    <name evidence="2" type="ORF">EXE57_10510</name>
</gene>
<dbReference type="InterPro" id="IPR010310">
    <property type="entry name" value="T7SS_ESAT-6-like"/>
</dbReference>
<dbReference type="InterPro" id="IPR036689">
    <property type="entry name" value="ESAT-6-like_sf"/>
</dbReference>
<dbReference type="Gene3D" id="1.10.287.1060">
    <property type="entry name" value="ESAT-6-like"/>
    <property type="match status" value="1"/>
</dbReference>
<protein>
    <recommendedName>
        <fullName evidence="1">ESAT-6-like protein</fullName>
    </recommendedName>
</protein>
<evidence type="ECO:0000313" key="2">
    <source>
        <dbReference type="EMBL" id="QBR92660.1"/>
    </source>
</evidence>
<reference evidence="2 3" key="1">
    <citation type="submission" date="2019-03" db="EMBL/GenBank/DDBJ databases">
        <title>Three New Species of Nocardioides, Nocardioides euryhalodurans sp. nov., Nocardioides seonyuensis sp. nov. and Nocardioides eburneoflavus sp. nov., Iolated from Soil.</title>
        <authorList>
            <person name="Roh S.G."/>
            <person name="Lee C."/>
            <person name="Kim M.-K."/>
            <person name="Kim S.B."/>
        </authorList>
    </citation>
    <scope>NUCLEOTIDE SEQUENCE [LARGE SCALE GENOMIC DNA]</scope>
    <source>
        <strain evidence="2 3">MMS17-SY117</strain>
    </source>
</reference>
<dbReference type="AlphaFoldDB" id="A0A4P7GKQ9"/>
<dbReference type="OrthoDB" id="4278078at2"/>
<dbReference type="Proteomes" id="UP000294894">
    <property type="component" value="Chromosome"/>
</dbReference>
<comment type="similarity">
    <text evidence="1">Belongs to the WXG100 family.</text>
</comment>
<dbReference type="EMBL" id="CP038267">
    <property type="protein sequence ID" value="QBR92660.1"/>
    <property type="molecule type" value="Genomic_DNA"/>
</dbReference>
<name>A0A4P7GKQ9_9ACTN</name>
<dbReference type="KEGG" id="noy:EXE57_10510"/>
<sequence>MDLDRIRVSHDGLDRAADGLQALVRRIDDRLDRLDAELAPLRSDWSGQAQQAYLSARQQWEQAIREMRDLLDATGRTVVRSNGDYRAADQRGAASFGA</sequence>
<evidence type="ECO:0000313" key="3">
    <source>
        <dbReference type="Proteomes" id="UP000294894"/>
    </source>
</evidence>